<comment type="caution">
    <text evidence="2">The sequence shown here is derived from an EMBL/GenBank/DDBJ whole genome shotgun (WGS) entry which is preliminary data.</text>
</comment>
<dbReference type="RefSeq" id="WP_104515834.1">
    <property type="nucleotide sequence ID" value="NZ_PTJE01000005.1"/>
</dbReference>
<name>A0A2S6IIB8_9FLAO</name>
<dbReference type="OrthoDB" id="1392590at2"/>
<dbReference type="AlphaFoldDB" id="A0A2S6IIB8"/>
<evidence type="ECO:0000313" key="3">
    <source>
        <dbReference type="Proteomes" id="UP000239002"/>
    </source>
</evidence>
<reference evidence="2 3" key="1">
    <citation type="submission" date="2018-02" db="EMBL/GenBank/DDBJ databases">
        <title>Genomic Encyclopedia of Archaeal and Bacterial Type Strains, Phase II (KMG-II): from individual species to whole genera.</title>
        <authorList>
            <person name="Goeker M."/>
        </authorList>
    </citation>
    <scope>NUCLEOTIDE SEQUENCE [LARGE SCALE GENOMIC DNA]</scope>
    <source>
        <strain evidence="2 3">DSM 16809</strain>
    </source>
</reference>
<gene>
    <name evidence="2" type="ORF">LY01_02153</name>
</gene>
<dbReference type="EMBL" id="PTJE01000005">
    <property type="protein sequence ID" value="PPK93931.1"/>
    <property type="molecule type" value="Genomic_DNA"/>
</dbReference>
<keyword evidence="3" id="KW-1185">Reference proteome</keyword>
<protein>
    <submittedName>
        <fullName evidence="2">Uncharacterized protein</fullName>
    </submittedName>
</protein>
<evidence type="ECO:0000256" key="1">
    <source>
        <dbReference type="SAM" id="Coils"/>
    </source>
</evidence>
<keyword evidence="1" id="KW-0175">Coiled coil</keyword>
<feature type="coiled-coil region" evidence="1">
    <location>
        <begin position="401"/>
        <end position="428"/>
    </location>
</feature>
<proteinExistence type="predicted"/>
<dbReference type="Proteomes" id="UP000239002">
    <property type="component" value="Unassembled WGS sequence"/>
</dbReference>
<accession>A0A2S6IIB8</accession>
<evidence type="ECO:0000313" key="2">
    <source>
        <dbReference type="EMBL" id="PPK93931.1"/>
    </source>
</evidence>
<sequence length="628" mass="73354">MKNSYSKKINLSFIGNIRINFYGISSEIIKIYEKELEFERQKSMKHLGVIADVLESSNHSRYEYLMLQCFLIDVIENTYKGTPNAIGSIKIDGKEYFGNSLIKTWFLLSNFGHTFKTIGDEKALLLFTNERRGFKSELINSIDDKDLKDYALNVIDSFDYPNFHHILTLWRINKKIKSVTKKKQIIKIYKLFLLGKTTTRVNQTKLELLKHLAYYAREIAIISIDGHNTHIPFTINPLSTLMSVDVYESKLKNKSVFNVLDPLVSVLINEVYLNKEVLTKQKEYELNSLNFIKSLPAKKKNYREILEKAFDKGLRESDDIELTHFFRFKIKENNIKRKSILNEYRNIQTVKRKCNPVEASLDFNPKTNEKVYDFFIDKKFKKNNLPIFIFNICQILENQIKETVNNEIKQYERLISGLTEELKEKITSESEIDEIIQNSLGFLGSDVLEKINKKILPAFRALLSSIITYFLDSKFTFEITDTNVPYNLVGIKLNDLKFNNINSNIKKALTFETNKDRQFEIKQIEKMIPKEYDGYIICSMCRINIYDFSKSPNERLVTDIDSVIIKISKSDLIIEFNETKNVKRNRENVAKKDLNDYFVKTLNKNAIGYRNKPVKGFGAKIRLKINAT</sequence>
<organism evidence="2 3">
    <name type="scientific">Nonlabens xylanidelens</name>
    <dbReference type="NCBI Taxonomy" id="191564"/>
    <lineage>
        <taxon>Bacteria</taxon>
        <taxon>Pseudomonadati</taxon>
        <taxon>Bacteroidota</taxon>
        <taxon>Flavobacteriia</taxon>
        <taxon>Flavobacteriales</taxon>
        <taxon>Flavobacteriaceae</taxon>
        <taxon>Nonlabens</taxon>
    </lineage>
</organism>